<dbReference type="Pfam" id="PF05635">
    <property type="entry name" value="23S_rRNA_IVP"/>
    <property type="match status" value="1"/>
</dbReference>
<organism evidence="1 2">
    <name type="scientific">Rhizobium redzepovicii</name>
    <dbReference type="NCBI Taxonomy" id="2867518"/>
    <lineage>
        <taxon>Bacteria</taxon>
        <taxon>Pseudomonadati</taxon>
        <taxon>Pseudomonadota</taxon>
        <taxon>Alphaproteobacteria</taxon>
        <taxon>Hyphomicrobiales</taxon>
        <taxon>Rhizobiaceae</taxon>
        <taxon>Rhizobium/Agrobacterium group</taxon>
        <taxon>Rhizobium</taxon>
    </lineage>
</organism>
<dbReference type="AlphaFoldDB" id="A0AAW8P5U6"/>
<protein>
    <submittedName>
        <fullName evidence="1">Four helix bundle protein</fullName>
    </submittedName>
</protein>
<proteinExistence type="predicted"/>
<name>A0AAW8P5U6_9HYPH</name>
<evidence type="ECO:0000313" key="2">
    <source>
        <dbReference type="Proteomes" id="UP001269402"/>
    </source>
</evidence>
<dbReference type="EMBL" id="JAVLSH010000008">
    <property type="protein sequence ID" value="MDR9761721.1"/>
    <property type="molecule type" value="Genomic_DNA"/>
</dbReference>
<accession>A0AAW8P5U6</accession>
<comment type="caution">
    <text evidence="1">The sequence shown here is derived from an EMBL/GenBank/DDBJ whole genome shotgun (WGS) entry which is preliminary data.</text>
</comment>
<sequence>MTNGKISSYRDLKVWQFAIELSVVCYEVTRTFPREEIYGMTSQIRRSSVSVAANIAEGYGRENRGSFAQFLKIAQGSLKELETHLIIAGRIGVLQASALDELLDQCDEIGKMLGSLIRSVQHRKADE</sequence>
<reference evidence="2" key="1">
    <citation type="submission" date="2023-07" db="EMBL/GenBank/DDBJ databases">
        <title>Genomic characterization of faba bean (Vicia faba) microsymbionts in Mexican soils.</title>
        <authorList>
            <person name="Rivera Orduna F.N."/>
            <person name="Guevara-Luna J."/>
            <person name="Yan J."/>
            <person name="Arroyo-Herrera I."/>
            <person name="Li Y."/>
            <person name="Vasquez-Murrieta M.S."/>
            <person name="Wang E.T."/>
        </authorList>
    </citation>
    <scope>NUCLEOTIDE SEQUENCE [LARGE SCALE GENOMIC DNA]</scope>
    <source>
        <strain evidence="2">CH6</strain>
    </source>
</reference>
<dbReference type="NCBIfam" id="TIGR02436">
    <property type="entry name" value="four helix bundle protein"/>
    <property type="match status" value="1"/>
</dbReference>
<dbReference type="SUPFAM" id="SSF158446">
    <property type="entry name" value="IVS-encoded protein-like"/>
    <property type="match status" value="1"/>
</dbReference>
<gene>
    <name evidence="1" type="ORF">RJJ37_19130</name>
</gene>
<dbReference type="Gene3D" id="1.20.1440.60">
    <property type="entry name" value="23S rRNA-intervening sequence"/>
    <property type="match status" value="1"/>
</dbReference>
<evidence type="ECO:0000313" key="1">
    <source>
        <dbReference type="EMBL" id="MDR9761721.1"/>
    </source>
</evidence>
<dbReference type="InterPro" id="IPR036583">
    <property type="entry name" value="23S_rRNA_IVS_sf"/>
</dbReference>
<dbReference type="RefSeq" id="WP_183856351.1">
    <property type="nucleotide sequence ID" value="NZ_JAVLSH010000008.1"/>
</dbReference>
<dbReference type="InterPro" id="IPR012657">
    <property type="entry name" value="23S_rRNA-intervening_sequence"/>
</dbReference>
<dbReference type="PANTHER" id="PTHR38471">
    <property type="entry name" value="FOUR HELIX BUNDLE PROTEIN"/>
    <property type="match status" value="1"/>
</dbReference>
<dbReference type="NCBIfam" id="NF008911">
    <property type="entry name" value="PRK12275.1-2"/>
    <property type="match status" value="1"/>
</dbReference>
<dbReference type="CDD" id="cd16377">
    <property type="entry name" value="23S_rRNA_IVP_like"/>
    <property type="match status" value="1"/>
</dbReference>
<dbReference type="PANTHER" id="PTHR38471:SF2">
    <property type="entry name" value="FOUR HELIX BUNDLE PROTEIN"/>
    <property type="match status" value="1"/>
</dbReference>
<dbReference type="Proteomes" id="UP001269402">
    <property type="component" value="Unassembled WGS sequence"/>
</dbReference>
<keyword evidence="2" id="KW-1185">Reference proteome</keyword>